<organism evidence="2 3">
    <name type="scientific">Crocosphaera chwakensis CCY0110</name>
    <dbReference type="NCBI Taxonomy" id="391612"/>
    <lineage>
        <taxon>Bacteria</taxon>
        <taxon>Bacillati</taxon>
        <taxon>Cyanobacteriota</taxon>
        <taxon>Cyanophyceae</taxon>
        <taxon>Oscillatoriophycideae</taxon>
        <taxon>Chroococcales</taxon>
        <taxon>Aphanothecaceae</taxon>
        <taxon>Crocosphaera</taxon>
        <taxon>Crocosphaera chwakensis</taxon>
    </lineage>
</organism>
<gene>
    <name evidence="2" type="ORF">CY0110_12742</name>
</gene>
<reference evidence="2 3" key="1">
    <citation type="submission" date="2007-03" db="EMBL/GenBank/DDBJ databases">
        <authorList>
            <person name="Stal L."/>
            <person name="Ferriera S."/>
            <person name="Johnson J."/>
            <person name="Kravitz S."/>
            <person name="Beeson K."/>
            <person name="Sutton G."/>
            <person name="Rogers Y.-H."/>
            <person name="Friedman R."/>
            <person name="Frazier M."/>
            <person name="Venter J.C."/>
        </authorList>
    </citation>
    <scope>NUCLEOTIDE SEQUENCE [LARGE SCALE GENOMIC DNA]</scope>
    <source>
        <strain evidence="2 3">CCY0110</strain>
    </source>
</reference>
<proteinExistence type="predicted"/>
<feature type="region of interest" description="Disordered" evidence="1">
    <location>
        <begin position="57"/>
        <end position="91"/>
    </location>
</feature>
<feature type="compositionally biased region" description="Basic and acidic residues" evidence="1">
    <location>
        <begin position="73"/>
        <end position="91"/>
    </location>
</feature>
<sequence>MIHLISQAIIHFNSFLKKIQVRSFLTSVLLGVFLLTSGASSYATNGANAADTINSKVFESNSERPTTNGEWQQKAEETRDEPLERANLHYS</sequence>
<accession>A3IQS9</accession>
<dbReference type="RefSeq" id="WP_008275744.1">
    <property type="nucleotide sequence ID" value="NZ_AAXW01000016.1"/>
</dbReference>
<evidence type="ECO:0000313" key="3">
    <source>
        <dbReference type="Proteomes" id="UP000003781"/>
    </source>
</evidence>
<evidence type="ECO:0000256" key="1">
    <source>
        <dbReference type="SAM" id="MobiDB-lite"/>
    </source>
</evidence>
<keyword evidence="3" id="KW-1185">Reference proteome</keyword>
<dbReference type="Proteomes" id="UP000003781">
    <property type="component" value="Unassembled WGS sequence"/>
</dbReference>
<evidence type="ECO:0000313" key="2">
    <source>
        <dbReference type="EMBL" id="EAZ91134.1"/>
    </source>
</evidence>
<dbReference type="AlphaFoldDB" id="A3IQS9"/>
<comment type="caution">
    <text evidence="2">The sequence shown here is derived from an EMBL/GenBank/DDBJ whole genome shotgun (WGS) entry which is preliminary data.</text>
</comment>
<protein>
    <submittedName>
        <fullName evidence="2">Uncharacterized protein</fullName>
    </submittedName>
</protein>
<dbReference type="OrthoDB" id="467131at2"/>
<name>A3IQS9_9CHRO</name>
<feature type="compositionally biased region" description="Polar residues" evidence="1">
    <location>
        <begin position="57"/>
        <end position="71"/>
    </location>
</feature>
<dbReference type="EMBL" id="AAXW01000016">
    <property type="protein sequence ID" value="EAZ91134.1"/>
    <property type="molecule type" value="Genomic_DNA"/>
</dbReference>